<evidence type="ECO:0000256" key="5">
    <source>
        <dbReference type="SAM" id="MobiDB-lite"/>
    </source>
</evidence>
<dbReference type="AlphaFoldDB" id="A0A8T0UF70"/>
<gene>
    <name evidence="7" type="ORF">PVAP13_3KG052627</name>
</gene>
<name>A0A8T0UF70_PANVG</name>
<dbReference type="GO" id="GO:0003677">
    <property type="term" value="F:DNA binding"/>
    <property type="evidence" value="ECO:0007669"/>
    <property type="project" value="UniProtKB-KW"/>
</dbReference>
<evidence type="ECO:0000256" key="3">
    <source>
        <dbReference type="ARBA" id="ARBA00023163"/>
    </source>
</evidence>
<evidence type="ECO:0000259" key="6">
    <source>
        <dbReference type="PROSITE" id="PS51005"/>
    </source>
</evidence>
<reference evidence="7 8" key="1">
    <citation type="submission" date="2020-05" db="EMBL/GenBank/DDBJ databases">
        <title>WGS assembly of Panicum virgatum.</title>
        <authorList>
            <person name="Lovell J.T."/>
            <person name="Jenkins J."/>
            <person name="Shu S."/>
            <person name="Juenger T.E."/>
            <person name="Schmutz J."/>
        </authorList>
    </citation>
    <scope>NUCLEOTIDE SEQUENCE [LARGE SCALE GENOMIC DNA]</scope>
    <source>
        <strain evidence="8">cv. AP13</strain>
    </source>
</reference>
<keyword evidence="3" id="KW-0804">Transcription</keyword>
<dbReference type="Proteomes" id="UP000823388">
    <property type="component" value="Chromosome 3K"/>
</dbReference>
<evidence type="ECO:0000313" key="7">
    <source>
        <dbReference type="EMBL" id="KAG2623312.1"/>
    </source>
</evidence>
<feature type="compositionally biased region" description="Low complexity" evidence="5">
    <location>
        <begin position="79"/>
        <end position="89"/>
    </location>
</feature>
<keyword evidence="1" id="KW-0805">Transcription regulation</keyword>
<organism evidence="7 8">
    <name type="scientific">Panicum virgatum</name>
    <name type="common">Blackwell switchgrass</name>
    <dbReference type="NCBI Taxonomy" id="38727"/>
    <lineage>
        <taxon>Eukaryota</taxon>
        <taxon>Viridiplantae</taxon>
        <taxon>Streptophyta</taxon>
        <taxon>Embryophyta</taxon>
        <taxon>Tracheophyta</taxon>
        <taxon>Spermatophyta</taxon>
        <taxon>Magnoliopsida</taxon>
        <taxon>Liliopsida</taxon>
        <taxon>Poales</taxon>
        <taxon>Poaceae</taxon>
        <taxon>PACMAD clade</taxon>
        <taxon>Panicoideae</taxon>
        <taxon>Panicodae</taxon>
        <taxon>Paniceae</taxon>
        <taxon>Panicinae</taxon>
        <taxon>Panicum</taxon>
        <taxon>Panicum sect. Hiantes</taxon>
    </lineage>
</organism>
<protein>
    <recommendedName>
        <fullName evidence="6">NAC domain-containing protein</fullName>
    </recommendedName>
</protein>
<dbReference type="GO" id="GO:0006355">
    <property type="term" value="P:regulation of DNA-templated transcription"/>
    <property type="evidence" value="ECO:0007669"/>
    <property type="project" value="InterPro"/>
</dbReference>
<evidence type="ECO:0000256" key="4">
    <source>
        <dbReference type="ARBA" id="ARBA00023242"/>
    </source>
</evidence>
<accession>A0A8T0UF70</accession>
<feature type="compositionally biased region" description="Low complexity" evidence="5">
    <location>
        <begin position="96"/>
        <end position="145"/>
    </location>
</feature>
<feature type="compositionally biased region" description="Basic residues" evidence="5">
    <location>
        <begin position="146"/>
        <end position="162"/>
    </location>
</feature>
<dbReference type="EMBL" id="CM029041">
    <property type="protein sequence ID" value="KAG2623312.1"/>
    <property type="molecule type" value="Genomic_DNA"/>
</dbReference>
<dbReference type="InterPro" id="IPR036093">
    <property type="entry name" value="NAC_dom_sf"/>
</dbReference>
<dbReference type="Pfam" id="PF02365">
    <property type="entry name" value="NAM"/>
    <property type="match status" value="1"/>
</dbReference>
<feature type="domain" description="NAC" evidence="6">
    <location>
        <begin position="9"/>
        <end position="180"/>
    </location>
</feature>
<proteinExistence type="predicted"/>
<feature type="region of interest" description="Disordered" evidence="5">
    <location>
        <begin position="72"/>
        <end position="180"/>
    </location>
</feature>
<keyword evidence="4" id="KW-0539">Nucleus</keyword>
<keyword evidence="8" id="KW-1185">Reference proteome</keyword>
<sequence length="180" mass="19115">MAAPFLQPLPPGVYFNPSAEECVRDYLRPWRNAGVRPATDRIIVDVNVYSDRPDTLLRGRQPGFSRGFHYKSTSGSCSPTASACAGARRAAPRPAPGATSRRAATGRWSRGPRASPSTPAARTTRPAAATGGAPTASTSAAARGSASRRRGSWRSSPPRRTRPTPPPEAGEARRLAARVR</sequence>
<evidence type="ECO:0000313" key="8">
    <source>
        <dbReference type="Proteomes" id="UP000823388"/>
    </source>
</evidence>
<evidence type="ECO:0000256" key="2">
    <source>
        <dbReference type="ARBA" id="ARBA00023125"/>
    </source>
</evidence>
<dbReference type="PROSITE" id="PS51005">
    <property type="entry name" value="NAC"/>
    <property type="match status" value="1"/>
</dbReference>
<dbReference type="InterPro" id="IPR003441">
    <property type="entry name" value="NAC-dom"/>
</dbReference>
<keyword evidence="2" id="KW-0238">DNA-binding</keyword>
<evidence type="ECO:0000256" key="1">
    <source>
        <dbReference type="ARBA" id="ARBA00023015"/>
    </source>
</evidence>
<dbReference type="SUPFAM" id="SSF101941">
    <property type="entry name" value="NAC domain"/>
    <property type="match status" value="1"/>
</dbReference>
<comment type="caution">
    <text evidence="7">The sequence shown here is derived from an EMBL/GenBank/DDBJ whole genome shotgun (WGS) entry which is preliminary data.</text>
</comment>